<accession>A0ABM7WYQ8</accession>
<keyword evidence="1" id="KW-0472">Membrane</keyword>
<dbReference type="RefSeq" id="WP_248352992.1">
    <property type="nucleotide sequence ID" value="NZ_AP025591.1"/>
</dbReference>
<evidence type="ECO:0000259" key="4">
    <source>
        <dbReference type="PROSITE" id="PS51123"/>
    </source>
</evidence>
<dbReference type="PANTHER" id="PTHR30329:SF21">
    <property type="entry name" value="LIPOPROTEIN YIAD-RELATED"/>
    <property type="match status" value="1"/>
</dbReference>
<dbReference type="Pfam" id="PF00691">
    <property type="entry name" value="OmpA"/>
    <property type="match status" value="1"/>
</dbReference>
<sequence length="170" mass="18313">MRIAIVTALALAALPAASRAQNPWDAAKNVAGRATVGKLEQEINKRLLDEGHKNQCSFKTDTDVLAPGCDAKMKRLANALIDAKKKLDSSGVKNFKFVVSGHTDTSGSAAHNKELSAKRAAVVEKDLVAKGVPRDEIESVGMGSERPLVKPDDTPAKKAKNRRYEVQVRL</sequence>
<dbReference type="CDD" id="cd07185">
    <property type="entry name" value="OmpA_C-like"/>
    <property type="match status" value="1"/>
</dbReference>
<dbReference type="PANTHER" id="PTHR30329">
    <property type="entry name" value="STATOR ELEMENT OF FLAGELLAR MOTOR COMPLEX"/>
    <property type="match status" value="1"/>
</dbReference>
<feature type="signal peptide" evidence="3">
    <location>
        <begin position="1"/>
        <end position="20"/>
    </location>
</feature>
<keyword evidence="6" id="KW-1185">Reference proteome</keyword>
<name>A0ABM7WYQ8_9BACT</name>
<organism evidence="5 6">
    <name type="scientific">Anaeromyxobacter oryzae</name>
    <dbReference type="NCBI Taxonomy" id="2918170"/>
    <lineage>
        <taxon>Bacteria</taxon>
        <taxon>Pseudomonadati</taxon>
        <taxon>Myxococcota</taxon>
        <taxon>Myxococcia</taxon>
        <taxon>Myxococcales</taxon>
        <taxon>Cystobacterineae</taxon>
        <taxon>Anaeromyxobacteraceae</taxon>
        <taxon>Anaeromyxobacter</taxon>
    </lineage>
</organism>
<feature type="compositionally biased region" description="Basic and acidic residues" evidence="2">
    <location>
        <begin position="147"/>
        <end position="170"/>
    </location>
</feature>
<dbReference type="InterPro" id="IPR050330">
    <property type="entry name" value="Bact_OuterMem_StrucFunc"/>
</dbReference>
<feature type="domain" description="OmpA-like" evidence="4">
    <location>
        <begin position="45"/>
        <end position="170"/>
    </location>
</feature>
<feature type="chain" id="PRO_5045667851" description="OmpA-like domain-containing protein" evidence="3">
    <location>
        <begin position="21"/>
        <end position="170"/>
    </location>
</feature>
<dbReference type="EMBL" id="AP025591">
    <property type="protein sequence ID" value="BDG04577.1"/>
    <property type="molecule type" value="Genomic_DNA"/>
</dbReference>
<protein>
    <recommendedName>
        <fullName evidence="4">OmpA-like domain-containing protein</fullName>
    </recommendedName>
</protein>
<dbReference type="PROSITE" id="PS51123">
    <property type="entry name" value="OMPA_2"/>
    <property type="match status" value="1"/>
</dbReference>
<dbReference type="Gene3D" id="3.30.1330.60">
    <property type="entry name" value="OmpA-like domain"/>
    <property type="match status" value="1"/>
</dbReference>
<dbReference type="Proteomes" id="UP001162891">
    <property type="component" value="Chromosome"/>
</dbReference>
<feature type="region of interest" description="Disordered" evidence="2">
    <location>
        <begin position="134"/>
        <end position="170"/>
    </location>
</feature>
<dbReference type="SUPFAM" id="SSF103088">
    <property type="entry name" value="OmpA-like"/>
    <property type="match status" value="1"/>
</dbReference>
<evidence type="ECO:0000256" key="3">
    <source>
        <dbReference type="SAM" id="SignalP"/>
    </source>
</evidence>
<dbReference type="InterPro" id="IPR006665">
    <property type="entry name" value="OmpA-like"/>
</dbReference>
<reference evidence="6" key="1">
    <citation type="journal article" date="2022" name="Int. J. Syst. Evol. Microbiol.">
        <title>Anaeromyxobacter oryzae sp. nov., Anaeromyxobacter diazotrophicus sp. nov. and Anaeromyxobacter paludicola sp. nov., isolated from paddy soils.</title>
        <authorList>
            <person name="Itoh H."/>
            <person name="Xu Z."/>
            <person name="Mise K."/>
            <person name="Masuda Y."/>
            <person name="Ushijima N."/>
            <person name="Hayakawa C."/>
            <person name="Shiratori Y."/>
            <person name="Senoo K."/>
        </authorList>
    </citation>
    <scope>NUCLEOTIDE SEQUENCE [LARGE SCALE GENOMIC DNA]</scope>
    <source>
        <strain evidence="6">Red232</strain>
    </source>
</reference>
<evidence type="ECO:0000256" key="1">
    <source>
        <dbReference type="PROSITE-ProRule" id="PRU00473"/>
    </source>
</evidence>
<keyword evidence="3" id="KW-0732">Signal</keyword>
<dbReference type="InterPro" id="IPR036737">
    <property type="entry name" value="OmpA-like_sf"/>
</dbReference>
<evidence type="ECO:0000313" key="5">
    <source>
        <dbReference type="EMBL" id="BDG04577.1"/>
    </source>
</evidence>
<evidence type="ECO:0000256" key="2">
    <source>
        <dbReference type="SAM" id="MobiDB-lite"/>
    </source>
</evidence>
<evidence type="ECO:0000313" key="6">
    <source>
        <dbReference type="Proteomes" id="UP001162891"/>
    </source>
</evidence>
<gene>
    <name evidence="5" type="ORF">AMOR_35730</name>
</gene>
<proteinExistence type="predicted"/>